<dbReference type="GO" id="GO:0009306">
    <property type="term" value="P:protein secretion"/>
    <property type="evidence" value="ECO:0007669"/>
    <property type="project" value="UniProtKB-UniRule"/>
</dbReference>
<proteinExistence type="inferred from homology"/>
<dbReference type="PANTHER" id="PTHR30587:SF2">
    <property type="entry name" value="SURFACE PRESENTATION OF ANTIGENS PROTEIN SPAP"/>
    <property type="match status" value="1"/>
</dbReference>
<sequence length="218" mass="24366">MESFPNPIILISFLILMGLAPFIAILTSSFVKLMVVMQLTRTALGLQQEPPNMALSGIAIILSIYIMAPVALETKEIFTDKGVDITDIRNPGFTDALRESAAPLQGFLTRHSKKEERDFFVQTTKEIWPEKYSKDISEDHLLVLIPAFLVSELTIAFQVGFLIYLPFIIIDLIVSNILLSLGMIMVSPIIVSLPFKLLLFVLVDGWSRLIHGLLLSYS</sequence>
<name>A0A6S6RZY0_9GAMM</name>
<evidence type="ECO:0000256" key="3">
    <source>
        <dbReference type="ARBA" id="ARBA00022475"/>
    </source>
</evidence>
<dbReference type="NCBIfam" id="NF009438">
    <property type="entry name" value="PRK12797.1"/>
    <property type="match status" value="1"/>
</dbReference>
<organism evidence="8">
    <name type="scientific">uncultured Thiotrichaceae bacterium</name>
    <dbReference type="NCBI Taxonomy" id="298394"/>
    <lineage>
        <taxon>Bacteria</taxon>
        <taxon>Pseudomonadati</taxon>
        <taxon>Pseudomonadota</taxon>
        <taxon>Gammaproteobacteria</taxon>
        <taxon>Thiotrichales</taxon>
        <taxon>Thiotrichaceae</taxon>
        <taxon>environmental samples</taxon>
    </lineage>
</organism>
<dbReference type="PANTHER" id="PTHR30587">
    <property type="entry name" value="FLAGELLAR BIOSYNTHETIC PROTEIN FLIP"/>
    <property type="match status" value="1"/>
</dbReference>
<evidence type="ECO:0000256" key="4">
    <source>
        <dbReference type="ARBA" id="ARBA00022692"/>
    </source>
</evidence>
<evidence type="ECO:0000313" key="8">
    <source>
        <dbReference type="EMBL" id="CAA6801671.1"/>
    </source>
</evidence>
<dbReference type="GO" id="GO:0005886">
    <property type="term" value="C:plasma membrane"/>
    <property type="evidence" value="ECO:0007669"/>
    <property type="project" value="UniProtKB-SubCell"/>
</dbReference>
<comment type="subcellular location">
    <subcellularLocation>
        <location evidence="1">Cell membrane</location>
        <topology evidence="1">Multi-pass membrane protein</topology>
    </subcellularLocation>
</comment>
<dbReference type="PRINTS" id="PR01302">
    <property type="entry name" value="TYPE3IMPPROT"/>
</dbReference>
<dbReference type="PROSITE" id="PS01061">
    <property type="entry name" value="FLIP_2"/>
    <property type="match status" value="1"/>
</dbReference>
<dbReference type="NCBIfam" id="TIGR01102">
    <property type="entry name" value="yscR"/>
    <property type="match status" value="1"/>
</dbReference>
<protein>
    <submittedName>
        <fullName evidence="8">EscR/YscR/HrcR family type III secretion system export apparatus protein</fullName>
    </submittedName>
</protein>
<reference evidence="8" key="1">
    <citation type="submission" date="2020-01" db="EMBL/GenBank/DDBJ databases">
        <authorList>
            <person name="Meier V. D."/>
            <person name="Meier V D."/>
        </authorList>
    </citation>
    <scope>NUCLEOTIDE SEQUENCE</scope>
    <source>
        <strain evidence="8">HLG_WM_MAG_08</strain>
    </source>
</reference>
<dbReference type="AlphaFoldDB" id="A0A6S6RZY0"/>
<accession>A0A6S6RZY0</accession>
<keyword evidence="6 7" id="KW-0472">Membrane</keyword>
<evidence type="ECO:0000256" key="6">
    <source>
        <dbReference type="ARBA" id="ARBA00023136"/>
    </source>
</evidence>
<feature type="transmembrane region" description="Helical" evidence="7">
    <location>
        <begin position="177"/>
        <end position="203"/>
    </location>
</feature>
<comment type="similarity">
    <text evidence="2 7">Belongs to the FliP/MopC/SpaP family.</text>
</comment>
<dbReference type="InterPro" id="IPR005773">
    <property type="entry name" value="T3SS_YscR-like"/>
</dbReference>
<evidence type="ECO:0000256" key="5">
    <source>
        <dbReference type="ARBA" id="ARBA00022989"/>
    </source>
</evidence>
<dbReference type="Pfam" id="PF00813">
    <property type="entry name" value="FliP"/>
    <property type="match status" value="1"/>
</dbReference>
<gene>
    <name evidence="8" type="ORF">HELGO_WM28395</name>
</gene>
<keyword evidence="4 7" id="KW-0812">Transmembrane</keyword>
<keyword evidence="5 7" id="KW-1133">Transmembrane helix</keyword>
<feature type="transmembrane region" description="Helical" evidence="7">
    <location>
        <begin position="7"/>
        <end position="33"/>
    </location>
</feature>
<keyword evidence="3 7" id="KW-1003">Cell membrane</keyword>
<dbReference type="InterPro" id="IPR005838">
    <property type="entry name" value="T3SS_IM_P"/>
</dbReference>
<feature type="transmembrane region" description="Helical" evidence="7">
    <location>
        <begin position="53"/>
        <end position="72"/>
    </location>
</feature>
<evidence type="ECO:0000256" key="1">
    <source>
        <dbReference type="ARBA" id="ARBA00004651"/>
    </source>
</evidence>
<dbReference type="EMBL" id="CACVAV010000026">
    <property type="protein sequence ID" value="CAA6801671.1"/>
    <property type="molecule type" value="Genomic_DNA"/>
</dbReference>
<feature type="transmembrane region" description="Helical" evidence="7">
    <location>
        <begin position="141"/>
        <end position="165"/>
    </location>
</feature>
<evidence type="ECO:0000256" key="2">
    <source>
        <dbReference type="ARBA" id="ARBA00006257"/>
    </source>
</evidence>
<evidence type="ECO:0000256" key="7">
    <source>
        <dbReference type="RuleBase" id="RU362070"/>
    </source>
</evidence>